<keyword evidence="3" id="KW-1185">Reference proteome</keyword>
<evidence type="ECO:0000259" key="1">
    <source>
        <dbReference type="Pfam" id="PF20109"/>
    </source>
</evidence>
<proteinExistence type="predicted"/>
<protein>
    <recommendedName>
        <fullName evidence="1">Transcriptional regulator-like domain-containing protein</fullName>
    </recommendedName>
</protein>
<reference evidence="2 3" key="1">
    <citation type="journal article" date="2009" name="BMC Genomics">
        <title>Complete genome sequence of the sugarcane nitrogen-fixing endophyte Gluconacetobacter diazotrophicus Pal5.</title>
        <authorList>
            <person name="Bertalan M."/>
            <person name="Albano R."/>
            <person name="Padua V."/>
            <person name="Rouws L."/>
            <person name="Rojas C."/>
            <person name="Hemerly A."/>
            <person name="Teixeira K."/>
            <person name="Schwab S."/>
            <person name="Araujo J."/>
            <person name="Oliveira A."/>
            <person name="Franca L."/>
            <person name="Magalhaes V."/>
            <person name="Alqueres S."/>
            <person name="Cardoso A."/>
            <person name="Almeida W."/>
            <person name="Loureiro M.M."/>
            <person name="Nogueira E."/>
            <person name="Cidade D."/>
            <person name="Oliveira D."/>
            <person name="Simao T."/>
            <person name="Macedo J."/>
            <person name="Valadao A."/>
            <person name="Dreschsel M."/>
            <person name="Freitas F."/>
            <person name="Vidal M."/>
            <person name="Guedes H."/>
            <person name="Rodrigues E."/>
            <person name="Meneses C."/>
            <person name="Brioso P."/>
            <person name="Pozzer L."/>
            <person name="Figueiredo D."/>
            <person name="Montano H."/>
            <person name="Junior J."/>
            <person name="Filho G."/>
            <person name="Flores V."/>
            <person name="Ferreira B."/>
            <person name="Branco A."/>
            <person name="Gonzalez P."/>
            <person name="Guillobel H."/>
            <person name="Lemos M."/>
            <person name="Seibel L."/>
            <person name="Macedo J."/>
            <person name="Alves-Ferreira M."/>
            <person name="Sachetto-Martins G."/>
            <person name="Coelho A."/>
            <person name="Santos E."/>
            <person name="Amaral G."/>
            <person name="Neves A."/>
            <person name="Pacheco A.B."/>
            <person name="Carvalho D."/>
            <person name="Lery L."/>
            <person name="Bisch P."/>
            <person name="Rossle S.C."/>
            <person name="Urmenyi T."/>
            <person name="Kruger W.V."/>
            <person name="Martins O."/>
            <person name="Baldani J.I."/>
            <person name="Ferreira P.C."/>
        </authorList>
    </citation>
    <scope>NUCLEOTIDE SEQUENCE [LARGE SCALE GENOMIC DNA]</scope>
    <source>
        <strain evidence="3">ATCC 49037 / DSM 5601 / CCUG 37298 / CIP 103539 / LMG 7603 / PAl5</strain>
    </source>
</reference>
<dbReference type="InterPro" id="IPR045465">
    <property type="entry name" value="Trans_reg_dom"/>
</dbReference>
<accession>A9H5I2</accession>
<gene>
    <name evidence="2" type="ordered locus">GDI0393</name>
</gene>
<dbReference type="AlphaFoldDB" id="A9H5I2"/>
<evidence type="ECO:0000313" key="3">
    <source>
        <dbReference type="Proteomes" id="UP000001176"/>
    </source>
</evidence>
<dbReference type="EMBL" id="AM889285">
    <property type="protein sequence ID" value="CAP54336.1"/>
    <property type="molecule type" value="Genomic_DNA"/>
</dbReference>
<sequence>MMRHRHHVMSRKPTFSAHLASISPRYRNNPKSKGYIWDHLPEFWRLPVPVSHRILGRIHDISGEGGVPTIRPWDAAPLRRAYAGLDPAGLAQEWLRHNPAYRRDHAATMTTGKVDAEVWRAFARRWGLRFPCRP</sequence>
<name>A9H5I2_GLUDA</name>
<evidence type="ECO:0000313" key="2">
    <source>
        <dbReference type="EMBL" id="CAP54336.1"/>
    </source>
</evidence>
<dbReference type="KEGG" id="gdi:GDI0393"/>
<organism evidence="2 3">
    <name type="scientific">Gluconacetobacter diazotrophicus (strain ATCC 49037 / DSM 5601 / CCUG 37298 / CIP 103539 / LMG 7603 / PAl5)</name>
    <dbReference type="NCBI Taxonomy" id="272568"/>
    <lineage>
        <taxon>Bacteria</taxon>
        <taxon>Pseudomonadati</taxon>
        <taxon>Pseudomonadota</taxon>
        <taxon>Alphaproteobacteria</taxon>
        <taxon>Acetobacterales</taxon>
        <taxon>Acetobacteraceae</taxon>
        <taxon>Gluconacetobacter</taxon>
    </lineage>
</organism>
<feature type="domain" description="Transcriptional regulator-like" evidence="1">
    <location>
        <begin position="73"/>
        <end position="131"/>
    </location>
</feature>
<dbReference type="Proteomes" id="UP000001176">
    <property type="component" value="Chromosome"/>
</dbReference>
<dbReference type="Pfam" id="PF20109">
    <property type="entry name" value="Trans_reg_dom"/>
    <property type="match status" value="1"/>
</dbReference>